<feature type="region of interest" description="Disordered" evidence="1">
    <location>
        <begin position="46"/>
        <end position="124"/>
    </location>
</feature>
<name>A0A0P1A9S3_PLAHL</name>
<feature type="compositionally biased region" description="Acidic residues" evidence="1">
    <location>
        <begin position="59"/>
        <end position="72"/>
    </location>
</feature>
<proteinExistence type="predicted"/>
<protein>
    <submittedName>
        <fullName evidence="2">Uncharacterized protein</fullName>
    </submittedName>
</protein>
<dbReference type="AlphaFoldDB" id="A0A0P1A9S3"/>
<sequence length="634" mass="68856">MVVCAHTFAHSSVIIGSVSSVPFGAKEAANIMTNDAMTKFHKFLSSTRSTAKQDRMDESSESEDNDSSDSDSSEGVGKYHSSRNSSAKSDSSDSDDVSDSSDSVDDSDSSDSDSSDSVDDRNVSDASPIISVGHVLNVTSTIRSRYKNWIGSALGAAADTACYRKTHIAKVCPLGYDAKLGTCWAQCPYNFPVECGMECIRQNDDCALEVISKISMVGQAVFSLAAYNVYGKFTAMAKAMQQAFKCVKEMMGLVKALSKYIRNVEVTNPNTPQDKLILMLYQTDNVVFDIPVTIMSCLGIKVEEEFKFKDRFVNTVEIIVRDILANKATITSSWSTFTNFMKNATLGSMIDALNSTEITSLQSALKSDSTCGYDMKRLLDRTWMTVAELRRKDPYISEDDIRVAMSKSDLVLYEIAIVTNNCMPELIAESDVATAYATRDTLRKGFGNIVDDLISSGTSSNGTLLTAKEYAYTIANKAATFYAVWDKSNVGGAISEFLQTICGPTEFIGEIDDGTAEQALGLKIVKDAFKNSTGNWTKYGDGSVTITFKSVDVKDVTVNIKSGGNLIDEVDVAAGTTVTWSSNVTVLGGKTLYLDRWRPKFLGLPGKRGGSLLLWVPRSTKGGNLQLTVKINVS</sequence>
<evidence type="ECO:0000313" key="2">
    <source>
        <dbReference type="EMBL" id="CEG37510.1"/>
    </source>
</evidence>
<evidence type="ECO:0000256" key="1">
    <source>
        <dbReference type="SAM" id="MobiDB-lite"/>
    </source>
</evidence>
<organism evidence="2 3">
    <name type="scientific">Plasmopara halstedii</name>
    <name type="common">Downy mildew of sunflower</name>
    <dbReference type="NCBI Taxonomy" id="4781"/>
    <lineage>
        <taxon>Eukaryota</taxon>
        <taxon>Sar</taxon>
        <taxon>Stramenopiles</taxon>
        <taxon>Oomycota</taxon>
        <taxon>Peronosporomycetes</taxon>
        <taxon>Peronosporales</taxon>
        <taxon>Peronosporaceae</taxon>
        <taxon>Plasmopara</taxon>
    </lineage>
</organism>
<dbReference type="GeneID" id="36400346"/>
<feature type="compositionally biased region" description="Acidic residues" evidence="1">
    <location>
        <begin position="92"/>
        <end position="117"/>
    </location>
</feature>
<dbReference type="OrthoDB" id="155171at2759"/>
<dbReference type="Proteomes" id="UP000054928">
    <property type="component" value="Unassembled WGS sequence"/>
</dbReference>
<keyword evidence="3" id="KW-1185">Reference proteome</keyword>
<evidence type="ECO:0000313" key="3">
    <source>
        <dbReference type="Proteomes" id="UP000054928"/>
    </source>
</evidence>
<dbReference type="OMA" id="FAYPVEC"/>
<reference evidence="3" key="1">
    <citation type="submission" date="2014-09" db="EMBL/GenBank/DDBJ databases">
        <authorList>
            <person name="Sharma Rahul"/>
            <person name="Thines Marco"/>
        </authorList>
    </citation>
    <scope>NUCLEOTIDE SEQUENCE [LARGE SCALE GENOMIC DNA]</scope>
</reference>
<dbReference type="STRING" id="4781.A0A0P1A9S3"/>
<dbReference type="RefSeq" id="XP_024573879.1">
    <property type="nucleotide sequence ID" value="XM_024722843.1"/>
</dbReference>
<dbReference type="EMBL" id="CCYD01000288">
    <property type="protein sequence ID" value="CEG37510.1"/>
    <property type="molecule type" value="Genomic_DNA"/>
</dbReference>
<accession>A0A0P1A9S3</accession>